<organism evidence="1 2">
    <name type="scientific">Candidatus Viridilinea mediisalina</name>
    <dbReference type="NCBI Taxonomy" id="2024553"/>
    <lineage>
        <taxon>Bacteria</taxon>
        <taxon>Bacillati</taxon>
        <taxon>Chloroflexota</taxon>
        <taxon>Chloroflexia</taxon>
        <taxon>Chloroflexales</taxon>
        <taxon>Chloroflexineae</taxon>
        <taxon>Oscillochloridaceae</taxon>
        <taxon>Candidatus Viridilinea</taxon>
    </lineage>
</organism>
<dbReference type="RefSeq" id="WP_097645322.1">
    <property type="nucleotide sequence ID" value="NZ_NQWI01000106.1"/>
</dbReference>
<comment type="caution">
    <text evidence="1">The sequence shown here is derived from an EMBL/GenBank/DDBJ whole genome shotgun (WGS) entry which is preliminary data.</text>
</comment>
<dbReference type="Proteomes" id="UP000220527">
    <property type="component" value="Unassembled WGS sequence"/>
</dbReference>
<name>A0A2A6RFV2_9CHLR</name>
<proteinExistence type="predicted"/>
<evidence type="ECO:0000313" key="1">
    <source>
        <dbReference type="EMBL" id="PDW01811.1"/>
    </source>
</evidence>
<protein>
    <submittedName>
        <fullName evidence="1">Uncharacterized protein</fullName>
    </submittedName>
</protein>
<dbReference type="AlphaFoldDB" id="A0A2A6RFV2"/>
<dbReference type="EMBL" id="NQWI01000106">
    <property type="protein sequence ID" value="PDW01811.1"/>
    <property type="molecule type" value="Genomic_DNA"/>
</dbReference>
<accession>A0A2A6RFV2</accession>
<reference evidence="2" key="1">
    <citation type="submission" date="2017-08" db="EMBL/GenBank/DDBJ databases">
        <authorList>
            <person name="Grouzdev D.S."/>
            <person name="Gaisin V.A."/>
            <person name="Rysina M.S."/>
            <person name="Gorlenko V.M."/>
        </authorList>
    </citation>
    <scope>NUCLEOTIDE SEQUENCE [LARGE SCALE GENOMIC DNA]</scope>
    <source>
        <strain evidence="2">Kir15-3F</strain>
    </source>
</reference>
<sequence length="250" mass="27480">MELNFCSEIATWLESLAPDRVPVAPPPELLAHVAGCRRCHAALLLLAAAQLGEAWSPAELDCDQCSDDLPAFIDVQRDEGGRAALREYPHVWWHLWHCPDCVEVYHMVLTLQQAEAELQLPPLPLWSLVPQPEVAHRAQATLAIHNFALAPTLPQPALPAGVAMGMTVHYAGHDQDYACEAHVRQLSDQWYVQVTLAPPLAGTVVLQLDTAILRAPLDHEGRAALGPFPLELLPHGTTVSLDLRVETEDR</sequence>
<dbReference type="OrthoDB" id="151813at2"/>
<keyword evidence="2" id="KW-1185">Reference proteome</keyword>
<gene>
    <name evidence="1" type="ORF">CJ255_17135</name>
</gene>
<evidence type="ECO:0000313" key="2">
    <source>
        <dbReference type="Proteomes" id="UP000220527"/>
    </source>
</evidence>